<dbReference type="Proteomes" id="UP001152622">
    <property type="component" value="Chromosome 3"/>
</dbReference>
<name>A0A9Q1G0Y6_SYNKA</name>
<dbReference type="EC" id="3.2.1.35" evidence="6"/>
<dbReference type="Gene3D" id="3.20.20.70">
    <property type="entry name" value="Aldolase class I"/>
    <property type="match status" value="1"/>
</dbReference>
<dbReference type="PRINTS" id="PR00846">
    <property type="entry name" value="GLHYDRLASE56"/>
</dbReference>
<dbReference type="InterPro" id="IPR013785">
    <property type="entry name" value="Aldolase_TIM"/>
</dbReference>
<dbReference type="SUPFAM" id="SSF51445">
    <property type="entry name" value="(Trans)glycosidases"/>
    <property type="match status" value="1"/>
</dbReference>
<dbReference type="InterPro" id="IPR018155">
    <property type="entry name" value="Hyaluronidase"/>
</dbReference>
<evidence type="ECO:0000256" key="4">
    <source>
        <dbReference type="ARBA" id="ARBA00023157"/>
    </source>
</evidence>
<feature type="compositionally biased region" description="Low complexity" evidence="7">
    <location>
        <begin position="458"/>
        <end position="497"/>
    </location>
</feature>
<organism evidence="9 10">
    <name type="scientific">Synaphobranchus kaupii</name>
    <name type="common">Kaup's arrowtooth eel</name>
    <dbReference type="NCBI Taxonomy" id="118154"/>
    <lineage>
        <taxon>Eukaryota</taxon>
        <taxon>Metazoa</taxon>
        <taxon>Chordata</taxon>
        <taxon>Craniata</taxon>
        <taxon>Vertebrata</taxon>
        <taxon>Euteleostomi</taxon>
        <taxon>Actinopterygii</taxon>
        <taxon>Neopterygii</taxon>
        <taxon>Teleostei</taxon>
        <taxon>Anguilliformes</taxon>
        <taxon>Synaphobranchidae</taxon>
        <taxon>Synaphobranchus</taxon>
    </lineage>
</organism>
<feature type="signal peptide" evidence="8">
    <location>
        <begin position="1"/>
        <end position="26"/>
    </location>
</feature>
<proteinExistence type="inferred from homology"/>
<dbReference type="GO" id="GO:0030214">
    <property type="term" value="P:hyaluronan catabolic process"/>
    <property type="evidence" value="ECO:0007669"/>
    <property type="project" value="TreeGrafter"/>
</dbReference>
<evidence type="ECO:0000256" key="5">
    <source>
        <dbReference type="ARBA" id="ARBA00023295"/>
    </source>
</evidence>
<dbReference type="PANTHER" id="PTHR11769:SF36">
    <property type="entry name" value="HYALURONIDASE"/>
    <property type="match status" value="1"/>
</dbReference>
<evidence type="ECO:0000313" key="10">
    <source>
        <dbReference type="Proteomes" id="UP001152622"/>
    </source>
</evidence>
<accession>A0A9Q1G0Y6</accession>
<dbReference type="AlphaFoldDB" id="A0A9Q1G0Y6"/>
<keyword evidence="5 6" id="KW-0326">Glycosidase</keyword>
<keyword evidence="10" id="KW-1185">Reference proteome</keyword>
<reference evidence="9" key="1">
    <citation type="journal article" date="2023" name="Science">
        <title>Genome structures resolve the early diversification of teleost fishes.</title>
        <authorList>
            <person name="Parey E."/>
            <person name="Louis A."/>
            <person name="Montfort J."/>
            <person name="Bouchez O."/>
            <person name="Roques C."/>
            <person name="Iampietro C."/>
            <person name="Lluch J."/>
            <person name="Castinel A."/>
            <person name="Donnadieu C."/>
            <person name="Desvignes T."/>
            <person name="Floi Bucao C."/>
            <person name="Jouanno E."/>
            <person name="Wen M."/>
            <person name="Mejri S."/>
            <person name="Dirks R."/>
            <person name="Jansen H."/>
            <person name="Henkel C."/>
            <person name="Chen W.J."/>
            <person name="Zahm M."/>
            <person name="Cabau C."/>
            <person name="Klopp C."/>
            <person name="Thompson A.W."/>
            <person name="Robinson-Rechavi M."/>
            <person name="Braasch I."/>
            <person name="Lecointre G."/>
            <person name="Bobe J."/>
            <person name="Postlethwait J.H."/>
            <person name="Berthelot C."/>
            <person name="Roest Crollius H."/>
            <person name="Guiguen Y."/>
        </authorList>
    </citation>
    <scope>NUCLEOTIDE SEQUENCE</scope>
    <source>
        <strain evidence="9">WJC10195</strain>
    </source>
</reference>
<evidence type="ECO:0000256" key="8">
    <source>
        <dbReference type="SAM" id="SignalP"/>
    </source>
</evidence>
<dbReference type="InterPro" id="IPR017853">
    <property type="entry name" value="GH"/>
</dbReference>
<keyword evidence="8" id="KW-0732">Signal</keyword>
<keyword evidence="3 6" id="KW-0378">Hydrolase</keyword>
<dbReference type="GO" id="GO:0031410">
    <property type="term" value="C:cytoplasmic vesicle"/>
    <property type="evidence" value="ECO:0007669"/>
    <property type="project" value="TreeGrafter"/>
</dbReference>
<comment type="similarity">
    <text evidence="2 6">Belongs to the glycosyl hydrolase 56 family.</text>
</comment>
<evidence type="ECO:0000256" key="6">
    <source>
        <dbReference type="RuleBase" id="RU610713"/>
    </source>
</evidence>
<dbReference type="OrthoDB" id="8951657at2759"/>
<dbReference type="EMBL" id="JAINUF010000003">
    <property type="protein sequence ID" value="KAJ8370915.1"/>
    <property type="molecule type" value="Genomic_DNA"/>
</dbReference>
<sequence length="538" mass="58125">MAVSEAGRGGALLLLLLLCGVSRISPGPAGPLRPARNPILPGRPFLVLWAIPDAACLRRPDPAAFGMEREGRVSIFYEDTLGLYPYYNSQKEAVHGGLPQHTSLDVHLQEAEADLRAALPSPEFRGLGVMCWEEWASQWGRNRGEQEIYQRESRAQLRSFFPDWSPDEVDKWSQVDFEAAAQSILMETLQEARRLRPQALWGVAPYPGCYNSGPGQRLENYTGRCPADEMALNDQLRWLWKRSSALFPALLLDKLLARTQAARLYASNQISEALRVAALAGTAYDLPVFPLVRSVYTSTNTFLSEADLVNTMGESAAMGAAGIIIWDKFFSAKTQKACWELAEFVREVLGPYAVNVTTAARLCGEALCQGRGRCLRRNPGDRSYLHLPPASFLLLSEGPDGLQVMGELASEDVEGWRRDFQCQWYEALVGTAADEESPLPGASGQGRRPPMLTVQTTAAGPTAAGPTAAGATAAGPTAAGPTAAGPTAAGPTAAGATVEPTSEPTARLTIPSRNQATPPLTPPFFTLMLSTLLFLTHT</sequence>
<protein>
    <recommendedName>
        <fullName evidence="6">Hyaluronidase</fullName>
        <ecNumber evidence="6">3.2.1.35</ecNumber>
    </recommendedName>
</protein>
<comment type="catalytic activity">
    <reaction evidence="1 6">
        <text>Random hydrolysis of (1-&gt;4)-linkages between N-acetyl-beta-D-glucosamine and D-glucuronate residues in hyaluronate.</text>
        <dbReference type="EC" id="3.2.1.35"/>
    </reaction>
</comment>
<evidence type="ECO:0000256" key="7">
    <source>
        <dbReference type="SAM" id="MobiDB-lite"/>
    </source>
</evidence>
<evidence type="ECO:0000256" key="1">
    <source>
        <dbReference type="ARBA" id="ARBA00000251"/>
    </source>
</evidence>
<evidence type="ECO:0000256" key="2">
    <source>
        <dbReference type="ARBA" id="ARBA00008871"/>
    </source>
</evidence>
<feature type="region of interest" description="Disordered" evidence="7">
    <location>
        <begin position="458"/>
        <end position="517"/>
    </location>
</feature>
<dbReference type="PANTHER" id="PTHR11769">
    <property type="entry name" value="HYALURONIDASE"/>
    <property type="match status" value="1"/>
</dbReference>
<dbReference type="GO" id="GO:0005975">
    <property type="term" value="P:carbohydrate metabolic process"/>
    <property type="evidence" value="ECO:0007669"/>
    <property type="project" value="InterPro"/>
</dbReference>
<feature type="chain" id="PRO_5040347538" description="Hyaluronidase" evidence="8">
    <location>
        <begin position="27"/>
        <end position="538"/>
    </location>
</feature>
<dbReference type="Pfam" id="PF01630">
    <property type="entry name" value="Glyco_hydro_56"/>
    <property type="match status" value="1"/>
</dbReference>
<comment type="caution">
    <text evidence="9">The sequence shown here is derived from an EMBL/GenBank/DDBJ whole genome shotgun (WGS) entry which is preliminary data.</text>
</comment>
<dbReference type="GO" id="GO:0004415">
    <property type="term" value="F:hyalurononglucosaminidase activity"/>
    <property type="evidence" value="ECO:0007669"/>
    <property type="project" value="UniProtKB-UniRule"/>
</dbReference>
<keyword evidence="4" id="KW-1015">Disulfide bond</keyword>
<dbReference type="FunFam" id="3.20.20.70:FF:000065">
    <property type="entry name" value="Hyaluronidase"/>
    <property type="match status" value="1"/>
</dbReference>
<evidence type="ECO:0000313" key="9">
    <source>
        <dbReference type="EMBL" id="KAJ8370915.1"/>
    </source>
</evidence>
<evidence type="ECO:0000256" key="3">
    <source>
        <dbReference type="ARBA" id="ARBA00022801"/>
    </source>
</evidence>
<gene>
    <name evidence="9" type="ORF">SKAU_G00109430</name>
</gene>